<dbReference type="OMA" id="NWAVGHD"/>
<feature type="compositionally biased region" description="Basic and acidic residues" evidence="1">
    <location>
        <begin position="332"/>
        <end position="341"/>
    </location>
</feature>
<feature type="region of interest" description="Disordered" evidence="1">
    <location>
        <begin position="193"/>
        <end position="415"/>
    </location>
</feature>
<dbReference type="HOGENOM" id="CLU_323160_0_0_1"/>
<evidence type="ECO:0000256" key="1">
    <source>
        <dbReference type="SAM" id="MobiDB-lite"/>
    </source>
</evidence>
<proteinExistence type="predicted"/>
<dbReference type="eggNOG" id="ENOG502SB3U">
    <property type="taxonomic scope" value="Eukaryota"/>
</dbReference>
<keyword evidence="3" id="KW-1185">Reference proteome</keyword>
<feature type="compositionally biased region" description="Basic and acidic residues" evidence="1">
    <location>
        <begin position="210"/>
        <end position="227"/>
    </location>
</feature>
<dbReference type="EMBL" id="KB445555">
    <property type="protein sequence ID" value="EMC96310.1"/>
    <property type="molecule type" value="Genomic_DNA"/>
</dbReference>
<feature type="compositionally biased region" description="Basic and acidic residues" evidence="1">
    <location>
        <begin position="513"/>
        <end position="525"/>
    </location>
</feature>
<dbReference type="STRING" id="717646.M2NBM4"/>
<accession>M2NBM4</accession>
<feature type="compositionally biased region" description="Polar residues" evidence="1">
    <location>
        <begin position="457"/>
        <end position="471"/>
    </location>
</feature>
<organism evidence="2 3">
    <name type="scientific">Baudoinia panamericana (strain UAMH 10762)</name>
    <name type="common">Angels' share fungus</name>
    <name type="synonym">Baudoinia compniacensis (strain UAMH 10762)</name>
    <dbReference type="NCBI Taxonomy" id="717646"/>
    <lineage>
        <taxon>Eukaryota</taxon>
        <taxon>Fungi</taxon>
        <taxon>Dikarya</taxon>
        <taxon>Ascomycota</taxon>
        <taxon>Pezizomycotina</taxon>
        <taxon>Dothideomycetes</taxon>
        <taxon>Dothideomycetidae</taxon>
        <taxon>Mycosphaerellales</taxon>
        <taxon>Teratosphaeriaceae</taxon>
        <taxon>Baudoinia</taxon>
    </lineage>
</organism>
<feature type="compositionally biased region" description="Polar residues" evidence="1">
    <location>
        <begin position="626"/>
        <end position="639"/>
    </location>
</feature>
<protein>
    <submittedName>
        <fullName evidence="2">Uncharacterized protein</fullName>
    </submittedName>
</protein>
<feature type="region of interest" description="Disordered" evidence="1">
    <location>
        <begin position="440"/>
        <end position="608"/>
    </location>
</feature>
<feature type="compositionally biased region" description="Polar residues" evidence="1">
    <location>
        <begin position="646"/>
        <end position="670"/>
    </location>
</feature>
<evidence type="ECO:0000313" key="2">
    <source>
        <dbReference type="EMBL" id="EMC96310.1"/>
    </source>
</evidence>
<name>M2NBM4_BAUPA</name>
<feature type="region of interest" description="Disordered" evidence="1">
    <location>
        <begin position="98"/>
        <end position="180"/>
    </location>
</feature>
<sequence length="894" mass="96870">MPGVQETSKTAPEKAASIVQDHGDLDAINTAIDRMRAVTEPDPYVLTIPQDVEPRYHHAYQYAATQWLHQAPFQWKEGELVQYQTFVYHEPGKEMYVQHPTRPKEPTDGALGQAKGQVRPATAVGTPNTNVMPKKTISLDAYKKKQTGGSTPAQQKPSKTEKHAEAAPAKSAVVKGPSERVKVETEEVLAAAAAAAEEDAVVSDPPVKPDAADVIRKRKREAEDTVQTKRQAAIEQAGEQPAEKKARTESLPHAHEGARTESLPFAPANTKEAPPLHHNESPLPEKAATLRDDRQEDDDDAGLPPRLSPLNESSLPERLSPTIPANIAATLKARERSKHTGSDSSTSSVLTKNGKLTPIQPTEGVTKRKSPIPRNGFRAHSSSPAMRSDAEDNGRSAAISAPPPRVQTPELSREDKITVAKVMETKRTQTPELVVKFKVKKHQREAVRRILKMRPNPTRTAELSAQQTNTVVEEPRSDKPAANAAKKRDPNAKGVAQRVGPPPAAVNGAAKQQESKRTSSEERSHTQSAGPVTSRKRPAPSADTTKPTEAKKDTPRQAETANEEPPAKRRKAPADLETTKNPSTPIQPDLPSPAMLSSAHKSQQATPSFRKDHLSAIAMTREHSVHSNADTPSAKSNTPLADGHASQPNGTNTARPPSSQPSNKTPLQQAWETEQKRLETLGRDLKHAAQSHLNALKLVHSDPAAPLKEQKLAAVKSIESLLAYFLAFTSADEAALAADPKQPPPSRNWRTLHGFFSFVKRSCEAFPLLSGLASHLGVVYCGHILDLSTLYAANAKNLGLDAVAETHRTLLRSVREGEEKLDIEALQSDFPVAWSRRAKGAVASNAVKAGAFAGAYKLPLGLQSSPVVATRAGYTMLEEWVGKQGMEYSLQLKL</sequence>
<feature type="compositionally biased region" description="Polar residues" evidence="1">
    <location>
        <begin position="147"/>
        <end position="157"/>
    </location>
</feature>
<dbReference type="AlphaFoldDB" id="M2NBM4"/>
<gene>
    <name evidence="2" type="ORF">BAUCODRAFT_139141</name>
</gene>
<evidence type="ECO:0000313" key="3">
    <source>
        <dbReference type="Proteomes" id="UP000011761"/>
    </source>
</evidence>
<feature type="compositionally biased region" description="Basic and acidic residues" evidence="1">
    <location>
        <begin position="241"/>
        <end position="259"/>
    </location>
</feature>
<dbReference type="KEGG" id="bcom:BAUCODRAFT_139141"/>
<reference evidence="2 3" key="1">
    <citation type="journal article" date="2012" name="PLoS Pathog.">
        <title>Diverse lifestyles and strategies of plant pathogenesis encoded in the genomes of eighteen Dothideomycetes fungi.</title>
        <authorList>
            <person name="Ohm R.A."/>
            <person name="Feau N."/>
            <person name="Henrissat B."/>
            <person name="Schoch C.L."/>
            <person name="Horwitz B.A."/>
            <person name="Barry K.W."/>
            <person name="Condon B.J."/>
            <person name="Copeland A.C."/>
            <person name="Dhillon B."/>
            <person name="Glaser F."/>
            <person name="Hesse C.N."/>
            <person name="Kosti I."/>
            <person name="LaButti K."/>
            <person name="Lindquist E.A."/>
            <person name="Lucas S."/>
            <person name="Salamov A.A."/>
            <person name="Bradshaw R.E."/>
            <person name="Ciuffetti L."/>
            <person name="Hamelin R.C."/>
            <person name="Kema G.H.J."/>
            <person name="Lawrence C."/>
            <person name="Scott J.A."/>
            <person name="Spatafora J.W."/>
            <person name="Turgeon B.G."/>
            <person name="de Wit P.J.G.M."/>
            <person name="Zhong S."/>
            <person name="Goodwin S.B."/>
            <person name="Grigoriev I.V."/>
        </authorList>
    </citation>
    <scope>NUCLEOTIDE SEQUENCE [LARGE SCALE GENOMIC DNA]</scope>
    <source>
        <strain evidence="2 3">UAMH 10762</strain>
    </source>
</reference>
<dbReference type="GeneID" id="19108363"/>
<dbReference type="Proteomes" id="UP000011761">
    <property type="component" value="Unassembled WGS sequence"/>
</dbReference>
<feature type="compositionally biased region" description="Low complexity" evidence="1">
    <location>
        <begin position="342"/>
        <end position="351"/>
    </location>
</feature>
<dbReference type="RefSeq" id="XP_007676444.1">
    <property type="nucleotide sequence ID" value="XM_007678254.1"/>
</dbReference>
<feature type="region of interest" description="Disordered" evidence="1">
    <location>
        <begin position="622"/>
        <end position="670"/>
    </location>
</feature>
<dbReference type="OrthoDB" id="284473at2759"/>
<feature type="compositionally biased region" description="Basic and acidic residues" evidence="1">
    <location>
        <begin position="546"/>
        <end position="556"/>
    </location>
</feature>